<name>A0A6V4E052_9EUKA</name>
<accession>A0A6V4E052</accession>
<protein>
    <submittedName>
        <fullName evidence="1">Uncharacterized protein</fullName>
    </submittedName>
</protein>
<evidence type="ECO:0000313" key="1">
    <source>
        <dbReference type="EMBL" id="CAE2251536.1"/>
    </source>
</evidence>
<gene>
    <name evidence="1" type="ORF">CPOL0286_LOCUS14839</name>
</gene>
<reference evidence="1" key="1">
    <citation type="submission" date="2021-01" db="EMBL/GenBank/DDBJ databases">
        <authorList>
            <person name="Corre E."/>
            <person name="Pelletier E."/>
            <person name="Niang G."/>
            <person name="Scheremetjew M."/>
            <person name="Finn R."/>
            <person name="Kale V."/>
            <person name="Holt S."/>
            <person name="Cochrane G."/>
            <person name="Meng A."/>
            <person name="Brown T."/>
            <person name="Cohen L."/>
        </authorList>
    </citation>
    <scope>NUCLEOTIDE SEQUENCE</scope>
    <source>
        <strain evidence="1">UIO037</strain>
    </source>
</reference>
<organism evidence="1">
    <name type="scientific">Prymnesium polylepis</name>
    <dbReference type="NCBI Taxonomy" id="72548"/>
    <lineage>
        <taxon>Eukaryota</taxon>
        <taxon>Haptista</taxon>
        <taxon>Haptophyta</taxon>
        <taxon>Prymnesiophyceae</taxon>
        <taxon>Prymnesiales</taxon>
        <taxon>Prymnesiaceae</taxon>
        <taxon>Prymnesium</taxon>
    </lineage>
</organism>
<dbReference type="AlphaFoldDB" id="A0A6V4E052"/>
<sequence length="255" mass="27345">MDRPATAFATCGIMARPAGVAGIMASGPVSISNAYTGTALEKGTMGFEHALRRHAPYAEVAPPQWYAREAGVHPHQANTAAGVVSAGSIDNTYLPSPLQNSWGKARELARREVPSTLGLSQATDLLVVSKGALMPPPKMAVADMNTVRDPYSKTIPLFHPIEPQRTETGFIRPPNIIPGARPPPVSALRGTHNFELPNTWHFQKMEYDKTALGISKIPVSKVVNLSPPRPMTTQPMFQSMPAGLPGGTWLARPGK</sequence>
<proteinExistence type="predicted"/>
<dbReference type="EMBL" id="HBKO01032526">
    <property type="protein sequence ID" value="CAE2251536.1"/>
    <property type="molecule type" value="Transcribed_RNA"/>
</dbReference>